<evidence type="ECO:0000313" key="2">
    <source>
        <dbReference type="EMBL" id="WDF68968.1"/>
    </source>
</evidence>
<name>A0ABY7WKP0_9SPHI</name>
<feature type="transmembrane region" description="Helical" evidence="1">
    <location>
        <begin position="95"/>
        <end position="114"/>
    </location>
</feature>
<keyword evidence="1" id="KW-1133">Transmembrane helix</keyword>
<reference evidence="2 3" key="1">
    <citation type="submission" date="2023-02" db="EMBL/GenBank/DDBJ databases">
        <title>Genome sequence of Sphingobacterium sp. KACC 22765.</title>
        <authorList>
            <person name="Kim S."/>
            <person name="Heo J."/>
            <person name="Kwon S.-W."/>
        </authorList>
    </citation>
    <scope>NUCLEOTIDE SEQUENCE [LARGE SCALE GENOMIC DNA]</scope>
    <source>
        <strain evidence="2 3">KACC 22765</strain>
    </source>
</reference>
<feature type="transmembrane region" description="Helical" evidence="1">
    <location>
        <begin position="323"/>
        <end position="341"/>
    </location>
</feature>
<dbReference type="RefSeq" id="WP_274267696.1">
    <property type="nucleotide sequence ID" value="NZ_CP117880.1"/>
</dbReference>
<feature type="transmembrane region" description="Helical" evidence="1">
    <location>
        <begin position="126"/>
        <end position="150"/>
    </location>
</feature>
<feature type="transmembrane region" description="Helical" evidence="1">
    <location>
        <begin position="270"/>
        <end position="293"/>
    </location>
</feature>
<organism evidence="2 3">
    <name type="scientific">Sphingobacterium oryzagri</name>
    <dbReference type="NCBI Taxonomy" id="3025669"/>
    <lineage>
        <taxon>Bacteria</taxon>
        <taxon>Pseudomonadati</taxon>
        <taxon>Bacteroidota</taxon>
        <taxon>Sphingobacteriia</taxon>
        <taxon>Sphingobacteriales</taxon>
        <taxon>Sphingobacteriaceae</taxon>
        <taxon>Sphingobacterium</taxon>
    </lineage>
</organism>
<keyword evidence="1" id="KW-0812">Transmembrane</keyword>
<dbReference type="EMBL" id="CP117880">
    <property type="protein sequence ID" value="WDF68968.1"/>
    <property type="molecule type" value="Genomic_DNA"/>
</dbReference>
<keyword evidence="1" id="KW-0472">Membrane</keyword>
<feature type="transmembrane region" description="Helical" evidence="1">
    <location>
        <begin position="193"/>
        <end position="217"/>
    </location>
</feature>
<dbReference type="Proteomes" id="UP001221558">
    <property type="component" value="Chromosome"/>
</dbReference>
<evidence type="ECO:0000313" key="3">
    <source>
        <dbReference type="Proteomes" id="UP001221558"/>
    </source>
</evidence>
<feature type="transmembrane region" description="Helical" evidence="1">
    <location>
        <begin position="6"/>
        <end position="21"/>
    </location>
</feature>
<dbReference type="Pfam" id="PF14897">
    <property type="entry name" value="EpsG"/>
    <property type="match status" value="1"/>
</dbReference>
<evidence type="ECO:0000256" key="1">
    <source>
        <dbReference type="SAM" id="Phobius"/>
    </source>
</evidence>
<dbReference type="InterPro" id="IPR049458">
    <property type="entry name" value="EpsG-like"/>
</dbReference>
<protein>
    <submittedName>
        <fullName evidence="2">EpsG family protein</fullName>
    </submittedName>
</protein>
<feature type="transmembrane region" description="Helical" evidence="1">
    <location>
        <begin position="237"/>
        <end position="258"/>
    </location>
</feature>
<feature type="transmembrane region" description="Helical" evidence="1">
    <location>
        <begin position="30"/>
        <end position="47"/>
    </location>
</feature>
<sequence length="365" mass="42190">MEIYFYLFFVIFIFSLFEITLDERSPVRKGMLFITYILSILVVGMRWRTGTDWEPYLTTFSSLDDSLLVSIRNNPGMEIGYLIFNWFVNLFSSNYSVFLVLHAAIYYYCILWGLAKVTKFPHLSFLLLFSDTLGVLGSNRQLLAVAIIFYAMTLAIERNKKYFLYVLMAMWFHVTAVITSIFYLLNKKISIKIILGSVLIAAIVGYSPLPQMIFGFLGGMSEISSGKVEVYANSKASATLGLLGMVRRGLFLVFFLLIRESLEKHFGNYNFFLNIFVCSLLIYLIFGSSLTILVNRGSLYFNIVQGVLLTAPLYMFKRYDTKYLYALILFALSFVFVYQSISTYADLFDPYQGIWYNDNFYRPVY</sequence>
<feature type="transmembrane region" description="Helical" evidence="1">
    <location>
        <begin position="299"/>
        <end position="316"/>
    </location>
</feature>
<keyword evidence="3" id="KW-1185">Reference proteome</keyword>
<gene>
    <name evidence="2" type="ORF">PQ465_01005</name>
</gene>
<accession>A0ABY7WKP0</accession>
<proteinExistence type="predicted"/>
<feature type="transmembrane region" description="Helical" evidence="1">
    <location>
        <begin position="162"/>
        <end position="186"/>
    </location>
</feature>